<name>A0A2G8RWF9_9APHY</name>
<keyword evidence="1" id="KW-0472">Membrane</keyword>
<sequence>MPSNPSSSHMIFIDDADTSRIQYQTIQLGPYRGKGFTPYSGLGIDDKAGPIHDRTLSATVVGDVSAAVTFTGTRVSVYGSLRPPLQTDVPLPLTKYSILEWDYGGVPAMVPYRAPNVTAPQNNVNFFTSDILPYGTYTLTINVTTANPDAPFYLDYIAVEVPGPALSSSTPLSSLSSTAFSTSTHLPIEAFILHHRLASAFVGGVLGVLVAFVVFFCYFKQKHRMVPTEYNCDKCTAGRKDVESPGGLWIYVDTWADVHGIAVLNAS</sequence>
<feature type="transmembrane region" description="Helical" evidence="1">
    <location>
        <begin position="197"/>
        <end position="219"/>
    </location>
</feature>
<protein>
    <submittedName>
        <fullName evidence="2">Uncharacterized protein</fullName>
    </submittedName>
</protein>
<evidence type="ECO:0000256" key="1">
    <source>
        <dbReference type="SAM" id="Phobius"/>
    </source>
</evidence>
<dbReference type="Gene3D" id="2.60.120.260">
    <property type="entry name" value="Galactose-binding domain-like"/>
    <property type="match status" value="1"/>
</dbReference>
<keyword evidence="3" id="KW-1185">Reference proteome</keyword>
<evidence type="ECO:0000313" key="2">
    <source>
        <dbReference type="EMBL" id="PIL25855.1"/>
    </source>
</evidence>
<dbReference type="OrthoDB" id="3265734at2759"/>
<gene>
    <name evidence="2" type="ORF">GSI_11608</name>
</gene>
<proteinExistence type="predicted"/>
<comment type="caution">
    <text evidence="2">The sequence shown here is derived from an EMBL/GenBank/DDBJ whole genome shotgun (WGS) entry which is preliminary data.</text>
</comment>
<dbReference type="EMBL" id="AYKW01000045">
    <property type="protein sequence ID" value="PIL25855.1"/>
    <property type="molecule type" value="Genomic_DNA"/>
</dbReference>
<organism evidence="2 3">
    <name type="scientific">Ganoderma sinense ZZ0214-1</name>
    <dbReference type="NCBI Taxonomy" id="1077348"/>
    <lineage>
        <taxon>Eukaryota</taxon>
        <taxon>Fungi</taxon>
        <taxon>Dikarya</taxon>
        <taxon>Basidiomycota</taxon>
        <taxon>Agaricomycotina</taxon>
        <taxon>Agaricomycetes</taxon>
        <taxon>Polyporales</taxon>
        <taxon>Polyporaceae</taxon>
        <taxon>Ganoderma</taxon>
    </lineage>
</organism>
<keyword evidence="1" id="KW-1133">Transmembrane helix</keyword>
<keyword evidence="1" id="KW-0812">Transmembrane</keyword>
<reference evidence="2 3" key="1">
    <citation type="journal article" date="2015" name="Sci. Rep.">
        <title>Chromosome-level genome map provides insights into diverse defense mechanisms in the medicinal fungus Ganoderma sinense.</title>
        <authorList>
            <person name="Zhu Y."/>
            <person name="Xu J."/>
            <person name="Sun C."/>
            <person name="Zhou S."/>
            <person name="Xu H."/>
            <person name="Nelson D.R."/>
            <person name="Qian J."/>
            <person name="Song J."/>
            <person name="Luo H."/>
            <person name="Xiang L."/>
            <person name="Li Y."/>
            <person name="Xu Z."/>
            <person name="Ji A."/>
            <person name="Wang L."/>
            <person name="Lu S."/>
            <person name="Hayward A."/>
            <person name="Sun W."/>
            <person name="Li X."/>
            <person name="Schwartz D.C."/>
            <person name="Wang Y."/>
            <person name="Chen S."/>
        </authorList>
    </citation>
    <scope>NUCLEOTIDE SEQUENCE [LARGE SCALE GENOMIC DNA]</scope>
    <source>
        <strain evidence="2 3">ZZ0214-1</strain>
    </source>
</reference>
<accession>A0A2G8RWF9</accession>
<dbReference type="AlphaFoldDB" id="A0A2G8RWF9"/>
<dbReference type="Proteomes" id="UP000230002">
    <property type="component" value="Unassembled WGS sequence"/>
</dbReference>
<evidence type="ECO:0000313" key="3">
    <source>
        <dbReference type="Proteomes" id="UP000230002"/>
    </source>
</evidence>
<dbReference type="STRING" id="1077348.A0A2G8RWF9"/>